<gene>
    <name evidence="8" type="ORF">NLU13_2556</name>
</gene>
<evidence type="ECO:0000256" key="2">
    <source>
        <dbReference type="ARBA" id="ARBA00022723"/>
    </source>
</evidence>
<dbReference type="PANTHER" id="PTHR10869:SF242">
    <property type="entry name" value="PROLYL 4-HYDROXYLASE ALPHA SUBUNIT DOMAIN-CONTAINING PROTEIN"/>
    <property type="match status" value="1"/>
</dbReference>
<evidence type="ECO:0000259" key="7">
    <source>
        <dbReference type="SMART" id="SM00702"/>
    </source>
</evidence>
<dbReference type="InterPro" id="IPR045054">
    <property type="entry name" value="P4HA-like"/>
</dbReference>
<dbReference type="SMART" id="SM00702">
    <property type="entry name" value="P4Hc"/>
    <property type="match status" value="1"/>
</dbReference>
<dbReference type="Proteomes" id="UP001175261">
    <property type="component" value="Unassembled WGS sequence"/>
</dbReference>
<reference evidence="8" key="1">
    <citation type="submission" date="2022-10" db="EMBL/GenBank/DDBJ databases">
        <title>Determination and structural analysis of whole genome sequence of Sarocladium strictum F4-1.</title>
        <authorList>
            <person name="Hu L."/>
            <person name="Jiang Y."/>
        </authorList>
    </citation>
    <scope>NUCLEOTIDE SEQUENCE</scope>
    <source>
        <strain evidence="8">F4-1</strain>
    </source>
</reference>
<feature type="signal peptide" evidence="6">
    <location>
        <begin position="1"/>
        <end position="27"/>
    </location>
</feature>
<evidence type="ECO:0000256" key="5">
    <source>
        <dbReference type="ARBA" id="ARBA00023004"/>
    </source>
</evidence>
<keyword evidence="6" id="KW-0732">Signal</keyword>
<keyword evidence="9" id="KW-1185">Reference proteome</keyword>
<comment type="cofactor">
    <cofactor evidence="1">
        <name>L-ascorbate</name>
        <dbReference type="ChEBI" id="CHEBI:38290"/>
    </cofactor>
</comment>
<dbReference type="GO" id="GO:0005506">
    <property type="term" value="F:iron ion binding"/>
    <property type="evidence" value="ECO:0007669"/>
    <property type="project" value="InterPro"/>
</dbReference>
<evidence type="ECO:0000313" key="8">
    <source>
        <dbReference type="EMBL" id="KAK0388979.1"/>
    </source>
</evidence>
<feature type="chain" id="PRO_5041266191" description="Prolyl 4-hydroxylase alpha subunit domain-containing protein" evidence="6">
    <location>
        <begin position="28"/>
        <end position="296"/>
    </location>
</feature>
<accession>A0AA39GL87</accession>
<dbReference type="Gene3D" id="2.60.120.620">
    <property type="entry name" value="q2cbj1_9rhob like domain"/>
    <property type="match status" value="1"/>
</dbReference>
<keyword evidence="5" id="KW-0408">Iron</keyword>
<keyword evidence="4" id="KW-0560">Oxidoreductase</keyword>
<sequence>MPGWISKVAGLAAMSALLAVSWPYIYTDSHNATLPLANVVSHLQTHLFPSATSYTCDRSHTYTSQIISLSPLVIYIHNFLPDSDIASLLETATPKFKPSVVTRAGRTSQDPDRTSITAFLPANDSAVSCVLNRARDFAGTLLEGKEDDEMGMPQVVRYTGGQKFNLHYDWYNLPQRLTVKDGTHRFWNRIGSFFAILEDDCEAGETWFPNVTAITGPSSSQSYASRGEGDPEYGKPLWRAHERGGLAFRPVKGNALFWMNLDDEGKGDPRVKHAGLPVRSGRKTAMNIWPRKYFYK</sequence>
<keyword evidence="2" id="KW-0479">Metal-binding</keyword>
<protein>
    <recommendedName>
        <fullName evidence="7">Prolyl 4-hydroxylase alpha subunit domain-containing protein</fullName>
    </recommendedName>
</protein>
<dbReference type="AlphaFoldDB" id="A0AA39GL87"/>
<dbReference type="GO" id="GO:0031418">
    <property type="term" value="F:L-ascorbic acid binding"/>
    <property type="evidence" value="ECO:0007669"/>
    <property type="project" value="InterPro"/>
</dbReference>
<keyword evidence="3" id="KW-0223">Dioxygenase</keyword>
<dbReference type="PANTHER" id="PTHR10869">
    <property type="entry name" value="PROLYL 4-HYDROXYLASE ALPHA SUBUNIT"/>
    <property type="match status" value="1"/>
</dbReference>
<dbReference type="GO" id="GO:0005783">
    <property type="term" value="C:endoplasmic reticulum"/>
    <property type="evidence" value="ECO:0007669"/>
    <property type="project" value="TreeGrafter"/>
</dbReference>
<organism evidence="8 9">
    <name type="scientific">Sarocladium strictum</name>
    <name type="common">Black bundle disease fungus</name>
    <name type="synonym">Acremonium strictum</name>
    <dbReference type="NCBI Taxonomy" id="5046"/>
    <lineage>
        <taxon>Eukaryota</taxon>
        <taxon>Fungi</taxon>
        <taxon>Dikarya</taxon>
        <taxon>Ascomycota</taxon>
        <taxon>Pezizomycotina</taxon>
        <taxon>Sordariomycetes</taxon>
        <taxon>Hypocreomycetidae</taxon>
        <taxon>Hypocreales</taxon>
        <taxon>Sarocladiaceae</taxon>
        <taxon>Sarocladium</taxon>
    </lineage>
</organism>
<dbReference type="InterPro" id="IPR044862">
    <property type="entry name" value="Pro_4_hyd_alph_FE2OG_OXY"/>
</dbReference>
<dbReference type="EMBL" id="JAPDFR010000002">
    <property type="protein sequence ID" value="KAK0388979.1"/>
    <property type="molecule type" value="Genomic_DNA"/>
</dbReference>
<evidence type="ECO:0000256" key="4">
    <source>
        <dbReference type="ARBA" id="ARBA00023002"/>
    </source>
</evidence>
<name>A0AA39GL87_SARSR</name>
<dbReference type="Pfam" id="PF13640">
    <property type="entry name" value="2OG-FeII_Oxy_3"/>
    <property type="match status" value="1"/>
</dbReference>
<dbReference type="GO" id="GO:0004656">
    <property type="term" value="F:procollagen-proline 4-dioxygenase activity"/>
    <property type="evidence" value="ECO:0007669"/>
    <property type="project" value="TreeGrafter"/>
</dbReference>
<evidence type="ECO:0000313" key="9">
    <source>
        <dbReference type="Proteomes" id="UP001175261"/>
    </source>
</evidence>
<feature type="domain" description="Prolyl 4-hydroxylase alpha subunit" evidence="7">
    <location>
        <begin position="71"/>
        <end position="291"/>
    </location>
</feature>
<evidence type="ECO:0000256" key="3">
    <source>
        <dbReference type="ARBA" id="ARBA00022964"/>
    </source>
</evidence>
<comment type="caution">
    <text evidence="8">The sequence shown here is derived from an EMBL/GenBank/DDBJ whole genome shotgun (WGS) entry which is preliminary data.</text>
</comment>
<evidence type="ECO:0000256" key="1">
    <source>
        <dbReference type="ARBA" id="ARBA00001961"/>
    </source>
</evidence>
<evidence type="ECO:0000256" key="6">
    <source>
        <dbReference type="SAM" id="SignalP"/>
    </source>
</evidence>
<dbReference type="InterPro" id="IPR006620">
    <property type="entry name" value="Pro_4_hyd_alph"/>
</dbReference>
<proteinExistence type="predicted"/>